<feature type="transmembrane region" description="Helical" evidence="1">
    <location>
        <begin position="6"/>
        <end position="23"/>
    </location>
</feature>
<dbReference type="Proteomes" id="UP000305848">
    <property type="component" value="Unassembled WGS sequence"/>
</dbReference>
<dbReference type="RefSeq" id="WP_137260368.1">
    <property type="nucleotide sequence ID" value="NZ_SZQL01000002.1"/>
</dbReference>
<keyword evidence="1" id="KW-0812">Transmembrane</keyword>
<keyword evidence="1" id="KW-0472">Membrane</keyword>
<gene>
    <name evidence="2" type="ORF">FC093_03485</name>
</gene>
<dbReference type="Pfam" id="PF18936">
    <property type="entry name" value="DUF5684"/>
    <property type="match status" value="1"/>
</dbReference>
<organism evidence="2 3">
    <name type="scientific">Ilyomonas limi</name>
    <dbReference type="NCBI Taxonomy" id="2575867"/>
    <lineage>
        <taxon>Bacteria</taxon>
        <taxon>Pseudomonadati</taxon>
        <taxon>Bacteroidota</taxon>
        <taxon>Chitinophagia</taxon>
        <taxon>Chitinophagales</taxon>
        <taxon>Chitinophagaceae</taxon>
        <taxon>Ilyomonas</taxon>
    </lineage>
</organism>
<keyword evidence="1" id="KW-1133">Transmembrane helix</keyword>
<sequence length="131" mass="14835">MILFVVAYFAYIIAMVVATWKIYEKAGQPGWAAIIPFYNIYILLKIVGKPAWWLLLLCIPVVNIVFGIWTYNILSKSFGKDELTTLLMFIFGIGILQLGFGDAQYQGPYGDPIAFQAYSGEHTFDFEQTAM</sequence>
<dbReference type="AlphaFoldDB" id="A0A4U3L8D9"/>
<evidence type="ECO:0000313" key="3">
    <source>
        <dbReference type="Proteomes" id="UP000305848"/>
    </source>
</evidence>
<protein>
    <recommendedName>
        <fullName evidence="4">Signal peptidase I</fullName>
    </recommendedName>
</protein>
<feature type="transmembrane region" description="Helical" evidence="1">
    <location>
        <begin position="83"/>
        <end position="100"/>
    </location>
</feature>
<dbReference type="OrthoDB" id="2376202at2"/>
<reference evidence="2 3" key="1">
    <citation type="submission" date="2019-05" db="EMBL/GenBank/DDBJ databases">
        <title>Panacibacter sp. strain 17mud1-8 Genome sequencing and assembly.</title>
        <authorList>
            <person name="Chhetri G."/>
        </authorList>
    </citation>
    <scope>NUCLEOTIDE SEQUENCE [LARGE SCALE GENOMIC DNA]</scope>
    <source>
        <strain evidence="2 3">17mud1-8</strain>
    </source>
</reference>
<keyword evidence="3" id="KW-1185">Reference proteome</keyword>
<feature type="transmembrane region" description="Helical" evidence="1">
    <location>
        <begin position="53"/>
        <end position="71"/>
    </location>
</feature>
<feature type="transmembrane region" description="Helical" evidence="1">
    <location>
        <begin position="30"/>
        <end position="47"/>
    </location>
</feature>
<proteinExistence type="predicted"/>
<accession>A0A4U3L8D9</accession>
<dbReference type="EMBL" id="SZQL01000002">
    <property type="protein sequence ID" value="TKK70769.1"/>
    <property type="molecule type" value="Genomic_DNA"/>
</dbReference>
<dbReference type="InterPro" id="IPR043739">
    <property type="entry name" value="DUF5684"/>
</dbReference>
<name>A0A4U3L8D9_9BACT</name>
<evidence type="ECO:0000313" key="2">
    <source>
        <dbReference type="EMBL" id="TKK70769.1"/>
    </source>
</evidence>
<comment type="caution">
    <text evidence="2">The sequence shown here is derived from an EMBL/GenBank/DDBJ whole genome shotgun (WGS) entry which is preliminary data.</text>
</comment>
<evidence type="ECO:0000256" key="1">
    <source>
        <dbReference type="SAM" id="Phobius"/>
    </source>
</evidence>
<evidence type="ECO:0008006" key="4">
    <source>
        <dbReference type="Google" id="ProtNLM"/>
    </source>
</evidence>